<keyword evidence="1" id="KW-0812">Transmembrane</keyword>
<evidence type="ECO:0000313" key="2">
    <source>
        <dbReference type="EMBL" id="ETO18965.1"/>
    </source>
</evidence>
<sequence length="347" mass="40784">MGITIKRADSVRLITDWNSSGICDKKEVHTKTKTALLLDKNHQVIAFGNEAWTKFYPFHFNQNSNLFFFFFFTSQNYSIFFFFFKKKKISRSRQRCRQIHCIYNWPFLKKNVADIYQTNEQPTIKRELKSMNGICINSEIVFVGALKFCKQKAIEYFKQNHITINENKIQWVITVPAIWSEEAKGLMKQWAQQAEIWSPSIPNQLLMYLNLNVQAYNPNTVQFKTGDCYVMMDLGAGTADIVCHEIIGPFEVREMISSFGGPWGSSYIDKDVEIIFDEIFQTKSGEKKMKEFQAVYSTHYLKLLENIENGKQRFFNNKKIIGTHRIEVPYEFDQFMRDNISKNLEEL</sequence>
<dbReference type="AlphaFoldDB" id="X6MY69"/>
<protein>
    <recommendedName>
        <fullName evidence="4">Heat shock protein 70</fullName>
    </recommendedName>
</protein>
<dbReference type="PANTHER" id="PTHR14187:SF5">
    <property type="entry name" value="HEAT SHOCK 70 KDA PROTEIN 12A"/>
    <property type="match status" value="1"/>
</dbReference>
<reference evidence="2 3" key="1">
    <citation type="journal article" date="2013" name="Curr. Biol.">
        <title>The Genome of the Foraminiferan Reticulomyxa filosa.</title>
        <authorList>
            <person name="Glockner G."/>
            <person name="Hulsmann N."/>
            <person name="Schleicher M."/>
            <person name="Noegel A.A."/>
            <person name="Eichinger L."/>
            <person name="Gallinger C."/>
            <person name="Pawlowski J."/>
            <person name="Sierra R."/>
            <person name="Euteneuer U."/>
            <person name="Pillet L."/>
            <person name="Moustafa A."/>
            <person name="Platzer M."/>
            <person name="Groth M."/>
            <person name="Szafranski K."/>
            <person name="Schliwa M."/>
        </authorList>
    </citation>
    <scope>NUCLEOTIDE SEQUENCE [LARGE SCALE GENOMIC DNA]</scope>
</reference>
<dbReference type="PANTHER" id="PTHR14187">
    <property type="entry name" value="ALPHA KINASE/ELONGATION FACTOR 2 KINASE"/>
    <property type="match status" value="1"/>
</dbReference>
<comment type="caution">
    <text evidence="2">The sequence shown here is derived from an EMBL/GenBank/DDBJ whole genome shotgun (WGS) entry which is preliminary data.</text>
</comment>
<gene>
    <name evidence="2" type="ORF">RFI_18273</name>
</gene>
<keyword evidence="1" id="KW-0472">Membrane</keyword>
<feature type="non-terminal residue" evidence="2">
    <location>
        <position position="347"/>
    </location>
</feature>
<evidence type="ECO:0000313" key="3">
    <source>
        <dbReference type="Proteomes" id="UP000023152"/>
    </source>
</evidence>
<proteinExistence type="predicted"/>
<dbReference type="EMBL" id="ASPP01014193">
    <property type="protein sequence ID" value="ETO18965.1"/>
    <property type="molecule type" value="Genomic_DNA"/>
</dbReference>
<dbReference type="Proteomes" id="UP000023152">
    <property type="component" value="Unassembled WGS sequence"/>
</dbReference>
<evidence type="ECO:0000256" key="1">
    <source>
        <dbReference type="SAM" id="Phobius"/>
    </source>
</evidence>
<keyword evidence="1" id="KW-1133">Transmembrane helix</keyword>
<dbReference type="Gene3D" id="3.30.420.40">
    <property type="match status" value="1"/>
</dbReference>
<organism evidence="2 3">
    <name type="scientific">Reticulomyxa filosa</name>
    <dbReference type="NCBI Taxonomy" id="46433"/>
    <lineage>
        <taxon>Eukaryota</taxon>
        <taxon>Sar</taxon>
        <taxon>Rhizaria</taxon>
        <taxon>Retaria</taxon>
        <taxon>Foraminifera</taxon>
        <taxon>Monothalamids</taxon>
        <taxon>Reticulomyxidae</taxon>
        <taxon>Reticulomyxa</taxon>
    </lineage>
</organism>
<keyword evidence="3" id="KW-1185">Reference proteome</keyword>
<name>X6MY69_RETFI</name>
<feature type="transmembrane region" description="Helical" evidence="1">
    <location>
        <begin position="66"/>
        <end position="84"/>
    </location>
</feature>
<evidence type="ECO:0008006" key="4">
    <source>
        <dbReference type="Google" id="ProtNLM"/>
    </source>
</evidence>
<accession>X6MY69</accession>